<organism evidence="2 3">
    <name type="scientific">Gossypium arboreum</name>
    <name type="common">Tree cotton</name>
    <name type="synonym">Gossypium nanking</name>
    <dbReference type="NCBI Taxonomy" id="29729"/>
    <lineage>
        <taxon>Eukaryota</taxon>
        <taxon>Viridiplantae</taxon>
        <taxon>Streptophyta</taxon>
        <taxon>Embryophyta</taxon>
        <taxon>Tracheophyta</taxon>
        <taxon>Spermatophyta</taxon>
        <taxon>Magnoliopsida</taxon>
        <taxon>eudicotyledons</taxon>
        <taxon>Gunneridae</taxon>
        <taxon>Pentapetalae</taxon>
        <taxon>rosids</taxon>
        <taxon>malvids</taxon>
        <taxon>Malvales</taxon>
        <taxon>Malvaceae</taxon>
        <taxon>Malvoideae</taxon>
        <taxon>Gossypium</taxon>
    </lineage>
</organism>
<dbReference type="EMBL" id="JARKNE010000013">
    <property type="protein sequence ID" value="KAK5772095.1"/>
    <property type="molecule type" value="Genomic_DNA"/>
</dbReference>
<feature type="domain" description="Putative plant transposon protein" evidence="1">
    <location>
        <begin position="26"/>
        <end position="165"/>
    </location>
</feature>
<name>A0ABR0MG84_GOSAR</name>
<gene>
    <name evidence="2" type="ORF">PVK06_048365</name>
</gene>
<accession>A0ABR0MG84</accession>
<evidence type="ECO:0000259" key="1">
    <source>
        <dbReference type="Pfam" id="PF20167"/>
    </source>
</evidence>
<keyword evidence="3" id="KW-1185">Reference proteome</keyword>
<evidence type="ECO:0000313" key="3">
    <source>
        <dbReference type="Proteomes" id="UP001358586"/>
    </source>
</evidence>
<dbReference type="Pfam" id="PF20167">
    <property type="entry name" value="Transposase_32"/>
    <property type="match status" value="1"/>
</dbReference>
<protein>
    <recommendedName>
        <fullName evidence="1">Putative plant transposon protein domain-containing protein</fullName>
    </recommendedName>
</protein>
<dbReference type="Proteomes" id="UP001358586">
    <property type="component" value="Chromosome 13"/>
</dbReference>
<comment type="caution">
    <text evidence="2">The sequence shown here is derived from an EMBL/GenBank/DDBJ whole genome shotgun (WGS) entry which is preliminary data.</text>
</comment>
<evidence type="ECO:0000313" key="2">
    <source>
        <dbReference type="EMBL" id="KAK5772095.1"/>
    </source>
</evidence>
<sequence length="173" mass="20078">MPRKKTRAFTQIDETQNKFHYEEAKRPSVDEELVREFYANLTSGEMIEVPVRGIKVLINSNAINKFFELPDLENDEYSTLMSNIKPENLREILEELIVEGSSWTVSKQGTHTCRREYLTPIAKISYSSHGLHSRKRSEAIHAKAIVTEQKMSQIRKGLQINKGRILTLFYLYS</sequence>
<dbReference type="InterPro" id="IPR046796">
    <property type="entry name" value="Transposase_32_dom"/>
</dbReference>
<reference evidence="2 3" key="1">
    <citation type="submission" date="2023-03" db="EMBL/GenBank/DDBJ databases">
        <title>WGS of Gossypium arboreum.</title>
        <authorList>
            <person name="Yu D."/>
        </authorList>
    </citation>
    <scope>NUCLEOTIDE SEQUENCE [LARGE SCALE GENOMIC DNA]</scope>
    <source>
        <tissue evidence="2">Leaf</tissue>
    </source>
</reference>
<proteinExistence type="predicted"/>